<protein>
    <submittedName>
        <fullName evidence="1">Uncharacterized protein</fullName>
    </submittedName>
</protein>
<sequence>MNEIPTSEVVESKKLIEKKKNGEKKFPIDLLKSRDAMEFLQWHMKDALYFGCISYVPWLPHSAIIIAHELCMIITFEFQAKDVLLDSLRRI</sequence>
<dbReference type="Proteomes" id="UP001189624">
    <property type="component" value="Chromosome 6"/>
</dbReference>
<dbReference type="EMBL" id="OY731403">
    <property type="protein sequence ID" value="CAJ1962488.1"/>
    <property type="molecule type" value="Genomic_DNA"/>
</dbReference>
<evidence type="ECO:0000313" key="1">
    <source>
        <dbReference type="EMBL" id="CAJ1962488.1"/>
    </source>
</evidence>
<evidence type="ECO:0000313" key="2">
    <source>
        <dbReference type="Proteomes" id="UP001189624"/>
    </source>
</evidence>
<reference evidence="1" key="1">
    <citation type="submission" date="2023-10" db="EMBL/GenBank/DDBJ databases">
        <authorList>
            <person name="Domelevo Entfellner J.-B."/>
        </authorList>
    </citation>
    <scope>NUCLEOTIDE SEQUENCE</scope>
</reference>
<gene>
    <name evidence="1" type="ORF">AYBTSS11_LOCUS19274</name>
</gene>
<keyword evidence="2" id="KW-1185">Reference proteome</keyword>
<accession>A0AA86SWT5</accession>
<proteinExistence type="predicted"/>
<organism evidence="1 2">
    <name type="scientific">Sphenostylis stenocarpa</name>
    <dbReference type="NCBI Taxonomy" id="92480"/>
    <lineage>
        <taxon>Eukaryota</taxon>
        <taxon>Viridiplantae</taxon>
        <taxon>Streptophyta</taxon>
        <taxon>Embryophyta</taxon>
        <taxon>Tracheophyta</taxon>
        <taxon>Spermatophyta</taxon>
        <taxon>Magnoliopsida</taxon>
        <taxon>eudicotyledons</taxon>
        <taxon>Gunneridae</taxon>
        <taxon>Pentapetalae</taxon>
        <taxon>rosids</taxon>
        <taxon>fabids</taxon>
        <taxon>Fabales</taxon>
        <taxon>Fabaceae</taxon>
        <taxon>Papilionoideae</taxon>
        <taxon>50 kb inversion clade</taxon>
        <taxon>NPAAA clade</taxon>
        <taxon>indigoferoid/millettioid clade</taxon>
        <taxon>Phaseoleae</taxon>
        <taxon>Sphenostylis</taxon>
    </lineage>
</organism>
<dbReference type="Gramene" id="rna-AYBTSS11_LOCUS19274">
    <property type="protein sequence ID" value="CAJ1962488.1"/>
    <property type="gene ID" value="gene-AYBTSS11_LOCUS19274"/>
</dbReference>
<dbReference type="AlphaFoldDB" id="A0AA86SWT5"/>
<name>A0AA86SWT5_9FABA</name>